<dbReference type="KEGG" id="red:roselon_01839"/>
<dbReference type="eggNOG" id="COG0456">
    <property type="taxonomic scope" value="Bacteria"/>
</dbReference>
<dbReference type="AlphaFoldDB" id="W8RSU1"/>
<proteinExistence type="predicted"/>
<dbReference type="HOGENOM" id="CLU_105924_1_0_5"/>
<reference evidence="3 4" key="1">
    <citation type="submission" date="2013-03" db="EMBL/GenBank/DDBJ databases">
        <authorList>
            <person name="Fiebig A."/>
            <person name="Goeker M."/>
            <person name="Klenk H.-P.P."/>
        </authorList>
    </citation>
    <scope>NUCLEOTIDE SEQUENCE [LARGE SCALE GENOMIC DNA]</scope>
    <source>
        <strain evidence="4">DSM 19469</strain>
    </source>
</reference>
<dbReference type="PATRIC" id="fig|1294273.3.peg.1812"/>
<accession>W8RSU1</accession>
<dbReference type="Gene3D" id="3.40.630.30">
    <property type="match status" value="1"/>
</dbReference>
<dbReference type="PROSITE" id="PS51186">
    <property type="entry name" value="GNAT"/>
    <property type="match status" value="1"/>
</dbReference>
<evidence type="ECO:0000313" key="3">
    <source>
        <dbReference type="EMBL" id="AHM04203.1"/>
    </source>
</evidence>
<dbReference type="Proteomes" id="UP000019593">
    <property type="component" value="Chromosome"/>
</dbReference>
<dbReference type="GO" id="GO:0008080">
    <property type="term" value="F:N-acetyltransferase activity"/>
    <property type="evidence" value="ECO:0007669"/>
    <property type="project" value="InterPro"/>
</dbReference>
<dbReference type="InterPro" id="IPR000182">
    <property type="entry name" value="GNAT_dom"/>
</dbReference>
<dbReference type="OrthoDB" id="273614at2"/>
<dbReference type="PANTHER" id="PTHR13947:SF37">
    <property type="entry name" value="LD18367P"/>
    <property type="match status" value="1"/>
</dbReference>
<name>W8RSU1_9RHOB</name>
<keyword evidence="1 3" id="KW-0808">Transferase</keyword>
<dbReference type="InterPro" id="IPR016181">
    <property type="entry name" value="Acyl_CoA_acyltransferase"/>
</dbReference>
<dbReference type="SUPFAM" id="SSF55729">
    <property type="entry name" value="Acyl-CoA N-acyltransferases (Nat)"/>
    <property type="match status" value="1"/>
</dbReference>
<dbReference type="RefSeq" id="WP_025312010.1">
    <property type="nucleotide sequence ID" value="NZ_CP004372.1"/>
</dbReference>
<feature type="domain" description="N-acetyltransferase" evidence="2">
    <location>
        <begin position="6"/>
        <end position="166"/>
    </location>
</feature>
<keyword evidence="4" id="KW-1185">Reference proteome</keyword>
<protein>
    <submittedName>
        <fullName evidence="3">Acetyltransferase, GNAT family</fullName>
    </submittedName>
</protein>
<evidence type="ECO:0000256" key="1">
    <source>
        <dbReference type="ARBA" id="ARBA00022679"/>
    </source>
</evidence>
<dbReference type="InterPro" id="IPR050769">
    <property type="entry name" value="NAT_camello-type"/>
</dbReference>
<evidence type="ECO:0000313" key="4">
    <source>
        <dbReference type="Proteomes" id="UP000019593"/>
    </source>
</evidence>
<gene>
    <name evidence="3" type="ORF">roselon_01839</name>
</gene>
<evidence type="ECO:0000259" key="2">
    <source>
        <dbReference type="PROSITE" id="PS51186"/>
    </source>
</evidence>
<dbReference type="CDD" id="cd04301">
    <property type="entry name" value="NAT_SF"/>
    <property type="match status" value="1"/>
</dbReference>
<dbReference type="PANTHER" id="PTHR13947">
    <property type="entry name" value="GNAT FAMILY N-ACETYLTRANSFERASE"/>
    <property type="match status" value="1"/>
</dbReference>
<organism evidence="3 4">
    <name type="scientific">Roseicyclus elongatus DSM 19469</name>
    <dbReference type="NCBI Taxonomy" id="1294273"/>
    <lineage>
        <taxon>Bacteria</taxon>
        <taxon>Pseudomonadati</taxon>
        <taxon>Pseudomonadota</taxon>
        <taxon>Alphaproteobacteria</taxon>
        <taxon>Rhodobacterales</taxon>
        <taxon>Roseobacteraceae</taxon>
        <taxon>Roseicyclus</taxon>
    </lineage>
</organism>
<dbReference type="EMBL" id="CP004372">
    <property type="protein sequence ID" value="AHM04203.1"/>
    <property type="molecule type" value="Genomic_DNA"/>
</dbReference>
<dbReference type="Pfam" id="PF00583">
    <property type="entry name" value="Acetyltransf_1"/>
    <property type="match status" value="1"/>
</dbReference>
<sequence length="166" mass="18573">MASDGIELRDLGIGDAGWLIQHHAELYHRDEGFDASFEVLVARILADFIETRDPSCERAWIAWCDGKRLGSIFCVRGERPDEAKLRLFLVMPQARGTGLGQRLLDACIAHARAQGYLALTLWTHESHRSACALYKKAGFACLAFKPVRSFGVDLVEQAWRLDLTAD</sequence>